<feature type="transmembrane region" description="Helical" evidence="15">
    <location>
        <begin position="293"/>
        <end position="319"/>
    </location>
</feature>
<dbReference type="Gene3D" id="1.20.120.350">
    <property type="entry name" value="Voltage-gated potassium channels. Chain C"/>
    <property type="match status" value="1"/>
</dbReference>
<name>A0A3Q0SBL3_AMPCI</name>
<dbReference type="InterPro" id="IPR013821">
    <property type="entry name" value="K_chnl_volt-dep_KCNQ_C"/>
</dbReference>
<dbReference type="FunFam" id="1.20.120.350:FF:000017">
    <property type="entry name" value="potassium voltage-gated channel subfamily KQT member 1"/>
    <property type="match status" value="1"/>
</dbReference>
<keyword evidence="3" id="KW-1003">Cell membrane</keyword>
<evidence type="ECO:0000256" key="5">
    <source>
        <dbReference type="ARBA" id="ARBA00022692"/>
    </source>
</evidence>
<keyword evidence="2" id="KW-0813">Transport</keyword>
<dbReference type="Ensembl" id="ENSACIT00000020987.1">
    <property type="protein sequence ID" value="ENSACIP00000020451.1"/>
    <property type="gene ID" value="ENSACIG00000015825.1"/>
</dbReference>
<feature type="transmembrane region" description="Helical" evidence="15">
    <location>
        <begin position="264"/>
        <end position="281"/>
    </location>
</feature>
<dbReference type="OMA" id="MYFIAEG"/>
<evidence type="ECO:0000313" key="19">
    <source>
        <dbReference type="Proteomes" id="UP000261340"/>
    </source>
</evidence>
<keyword evidence="8" id="KW-0630">Potassium</keyword>
<evidence type="ECO:0000256" key="12">
    <source>
        <dbReference type="ARBA" id="ARBA00023303"/>
    </source>
</evidence>
<comment type="catalytic activity">
    <reaction evidence="13">
        <text>K(+)(in) = K(+)(out)</text>
        <dbReference type="Rhea" id="RHEA:29463"/>
        <dbReference type="ChEBI" id="CHEBI:29103"/>
    </reaction>
</comment>
<keyword evidence="9 15" id="KW-1133">Transmembrane helix</keyword>
<feature type="domain" description="Ion transport" evidence="16">
    <location>
        <begin position="97"/>
        <end position="323"/>
    </location>
</feature>
<dbReference type="Proteomes" id="UP000261340">
    <property type="component" value="Unplaced"/>
</dbReference>
<evidence type="ECO:0000313" key="18">
    <source>
        <dbReference type="Ensembl" id="ENSACIP00000020451.1"/>
    </source>
</evidence>
<evidence type="ECO:0000256" key="3">
    <source>
        <dbReference type="ARBA" id="ARBA00022475"/>
    </source>
</evidence>
<dbReference type="InterPro" id="IPR005821">
    <property type="entry name" value="Ion_trans_dom"/>
</dbReference>
<keyword evidence="12" id="KW-0407">Ion channel</keyword>
<evidence type="ECO:0000259" key="16">
    <source>
        <dbReference type="Pfam" id="PF00520"/>
    </source>
</evidence>
<dbReference type="Gene3D" id="1.10.287.70">
    <property type="match status" value="1"/>
</dbReference>
<feature type="transmembrane region" description="Helical" evidence="15">
    <location>
        <begin position="126"/>
        <end position="148"/>
    </location>
</feature>
<keyword evidence="6" id="KW-0631">Potassium channel</keyword>
<dbReference type="PRINTS" id="PR01461">
    <property type="entry name" value="KCNQ2CHANNEL"/>
</dbReference>
<sequence>MVQKSLNGGVYPTQAGEKQHKVGFVGLDPGAPESNRDGALLIAGSDSTKRNSILSRRRSSISAGRPRPAKKKASYRKLQNFLYNALERPRGWAFIYHAYVFLLVFSCLLLSVFATIRELRESSESALYILEIVTIVVFGVEYIVRIWAAGCCCRYRGWRGRLKFARKPFCVIDIMVLIASVSVLAAGSQGNVFATSAIRSLRFLQILRMVRMDRRGGTWKLLGSVVYAHSKELITAWYIGFLCLILASFLVYSVEKESNEEFETYADALWWGLVTLTTIGYGDKVPKTWNGRLLAATFSLLGVAFFALPAGILGSGFALKVQEQHRQKHFEKRRNPAAGLIQAAWRFYATNLSRTDLVCTWDFYEQTVSIPMYSRKPSLKGKLFPSPSKAPLAKEVAKGKAQSPGAADDGAEASPTKVTKSGSFTDKNRGAKNTFKARGSTSRKNSEEASLPGEEIGDDRSCHCEFLTQELPLDLKVAIRAVCVMRFLVSKRRFKESLRPYDVMDVIEQYSAGHLDMLSRIKNLQSRQEHSAGRAAPTAGGATGGIGIIRMPPLWIVTHLSLSHQLTMRSWSARSVASASPKLRRTSLGPLSLQA</sequence>
<dbReference type="Pfam" id="PF00520">
    <property type="entry name" value="Ion_trans"/>
    <property type="match status" value="1"/>
</dbReference>
<dbReference type="GeneTree" id="ENSGT00940000160093"/>
<dbReference type="PANTHER" id="PTHR47735">
    <property type="entry name" value="POTASSIUM VOLTAGE-GATED CHANNEL SUBFAMILY KQT MEMBER 4"/>
    <property type="match status" value="1"/>
</dbReference>
<keyword evidence="10" id="KW-0406">Ion transport</keyword>
<reference evidence="18" key="2">
    <citation type="submission" date="2025-09" db="UniProtKB">
        <authorList>
            <consortium name="Ensembl"/>
        </authorList>
    </citation>
    <scope>IDENTIFICATION</scope>
</reference>
<feature type="region of interest" description="Disordered" evidence="14">
    <location>
        <begin position="52"/>
        <end position="72"/>
    </location>
</feature>
<dbReference type="Gene3D" id="6.10.140.1910">
    <property type="match status" value="2"/>
</dbReference>
<keyword evidence="5 15" id="KW-0812">Transmembrane</keyword>
<dbReference type="PRINTS" id="PR00169">
    <property type="entry name" value="KCHANNEL"/>
</dbReference>
<dbReference type="SUPFAM" id="SSF81324">
    <property type="entry name" value="Voltage-gated potassium channels"/>
    <property type="match status" value="1"/>
</dbReference>
<evidence type="ECO:0000259" key="17">
    <source>
        <dbReference type="Pfam" id="PF03520"/>
    </source>
</evidence>
<dbReference type="InterPro" id="IPR003947">
    <property type="entry name" value="K_chnl_volt-dep_KCNQ2"/>
</dbReference>
<dbReference type="InterPro" id="IPR027359">
    <property type="entry name" value="Volt_channel_dom_sf"/>
</dbReference>
<organism evidence="18 19">
    <name type="scientific">Amphilophus citrinellus</name>
    <name type="common">Midas cichlid</name>
    <name type="synonym">Cichlasoma citrinellum</name>
    <dbReference type="NCBI Taxonomy" id="61819"/>
    <lineage>
        <taxon>Eukaryota</taxon>
        <taxon>Metazoa</taxon>
        <taxon>Chordata</taxon>
        <taxon>Craniata</taxon>
        <taxon>Vertebrata</taxon>
        <taxon>Euteleostomi</taxon>
        <taxon>Actinopterygii</taxon>
        <taxon>Neopterygii</taxon>
        <taxon>Teleostei</taxon>
        <taxon>Neoteleostei</taxon>
        <taxon>Acanthomorphata</taxon>
        <taxon>Ovalentaria</taxon>
        <taxon>Cichlomorphae</taxon>
        <taxon>Cichliformes</taxon>
        <taxon>Cichlidae</taxon>
        <taxon>New World cichlids</taxon>
        <taxon>Cichlasomatinae</taxon>
        <taxon>Heroini</taxon>
        <taxon>Amphilophus</taxon>
    </lineage>
</organism>
<evidence type="ECO:0000256" key="6">
    <source>
        <dbReference type="ARBA" id="ARBA00022826"/>
    </source>
</evidence>
<evidence type="ECO:0000256" key="4">
    <source>
        <dbReference type="ARBA" id="ARBA00022538"/>
    </source>
</evidence>
<dbReference type="FunFam" id="1.10.287.70:FF:000016">
    <property type="entry name" value="Putative potassium voltage-gated channel subfamily KQT member 2"/>
    <property type="match status" value="1"/>
</dbReference>
<evidence type="ECO:0000256" key="14">
    <source>
        <dbReference type="SAM" id="MobiDB-lite"/>
    </source>
</evidence>
<protein>
    <submittedName>
        <fullName evidence="18">Potassium voltage-gated channel, KQT-like subfamily, member 2a</fullName>
    </submittedName>
</protein>
<evidence type="ECO:0000256" key="1">
    <source>
        <dbReference type="ARBA" id="ARBA00004651"/>
    </source>
</evidence>
<feature type="domain" description="Potassium channel voltage dependent KCNQ C-terminal" evidence="17">
    <location>
        <begin position="406"/>
        <end position="537"/>
    </location>
</feature>
<evidence type="ECO:0000256" key="13">
    <source>
        <dbReference type="ARBA" id="ARBA00034430"/>
    </source>
</evidence>
<evidence type="ECO:0000256" key="2">
    <source>
        <dbReference type="ARBA" id="ARBA00022448"/>
    </source>
</evidence>
<feature type="transmembrane region" description="Helical" evidence="15">
    <location>
        <begin position="234"/>
        <end position="252"/>
    </location>
</feature>
<evidence type="ECO:0000256" key="7">
    <source>
        <dbReference type="ARBA" id="ARBA00022882"/>
    </source>
</evidence>
<feature type="region of interest" description="Disordered" evidence="14">
    <location>
        <begin position="394"/>
        <end position="455"/>
    </location>
</feature>
<dbReference type="Pfam" id="PF03520">
    <property type="entry name" value="KCNQ_channel"/>
    <property type="match status" value="1"/>
</dbReference>
<dbReference type="GO" id="GO:0008076">
    <property type="term" value="C:voltage-gated potassium channel complex"/>
    <property type="evidence" value="ECO:0007669"/>
    <property type="project" value="TreeGrafter"/>
</dbReference>
<feature type="compositionally biased region" description="Polar residues" evidence="14">
    <location>
        <begin position="416"/>
        <end position="425"/>
    </location>
</feature>
<dbReference type="PRINTS" id="PR01459">
    <property type="entry name" value="KCNQCHANNEL"/>
</dbReference>
<evidence type="ECO:0000256" key="8">
    <source>
        <dbReference type="ARBA" id="ARBA00022958"/>
    </source>
</evidence>
<feature type="transmembrane region" description="Helical" evidence="15">
    <location>
        <begin position="169"/>
        <end position="187"/>
    </location>
</feature>
<keyword evidence="11 15" id="KW-0472">Membrane</keyword>
<reference evidence="18" key="1">
    <citation type="submission" date="2025-08" db="UniProtKB">
        <authorList>
            <consortium name="Ensembl"/>
        </authorList>
    </citation>
    <scope>IDENTIFICATION</scope>
</reference>
<evidence type="ECO:0000256" key="9">
    <source>
        <dbReference type="ARBA" id="ARBA00022989"/>
    </source>
</evidence>
<evidence type="ECO:0000256" key="15">
    <source>
        <dbReference type="SAM" id="Phobius"/>
    </source>
</evidence>
<feature type="transmembrane region" description="Helical" evidence="15">
    <location>
        <begin position="94"/>
        <end position="114"/>
    </location>
</feature>
<dbReference type="GO" id="GO:0005249">
    <property type="term" value="F:voltage-gated potassium channel activity"/>
    <property type="evidence" value="ECO:0007669"/>
    <property type="project" value="InterPro"/>
</dbReference>
<keyword evidence="4" id="KW-0633">Potassium transport</keyword>
<proteinExistence type="predicted"/>
<evidence type="ECO:0000256" key="10">
    <source>
        <dbReference type="ARBA" id="ARBA00023065"/>
    </source>
</evidence>
<keyword evidence="19" id="KW-1185">Reference proteome</keyword>
<keyword evidence="7" id="KW-0851">Voltage-gated channel</keyword>
<comment type="subcellular location">
    <subcellularLocation>
        <location evidence="1">Cell membrane</location>
        <topology evidence="1">Multi-pass membrane protein</topology>
    </subcellularLocation>
</comment>
<evidence type="ECO:0000256" key="11">
    <source>
        <dbReference type="ARBA" id="ARBA00023136"/>
    </source>
</evidence>
<dbReference type="InterPro" id="IPR003937">
    <property type="entry name" value="K_chnl_volt-dep_KCNQ"/>
</dbReference>
<dbReference type="PANTHER" id="PTHR47735:SF4">
    <property type="entry name" value="POTASSIUM VOLTAGE-GATED CHANNEL SUBFAMILY KQT MEMBER 2"/>
    <property type="match status" value="1"/>
</dbReference>
<dbReference type="AlphaFoldDB" id="A0A3Q0SBL3"/>
<accession>A0A3Q0SBL3</accession>